<accession>A0A8K0WKR7</accession>
<dbReference type="CDD" id="cd00067">
    <property type="entry name" value="GAL4"/>
    <property type="match status" value="1"/>
</dbReference>
<feature type="domain" description="Zn(2)-C6 fungal-type" evidence="3">
    <location>
        <begin position="51"/>
        <end position="94"/>
    </location>
</feature>
<evidence type="ECO:0000256" key="1">
    <source>
        <dbReference type="ARBA" id="ARBA00023242"/>
    </source>
</evidence>
<evidence type="ECO:0000313" key="5">
    <source>
        <dbReference type="Proteomes" id="UP000813444"/>
    </source>
</evidence>
<evidence type="ECO:0000313" key="4">
    <source>
        <dbReference type="EMBL" id="KAH7305899.1"/>
    </source>
</evidence>
<name>A0A8K0WKR7_9HYPO</name>
<gene>
    <name evidence="4" type="ORF">B0I35DRAFT_443453</name>
</gene>
<protein>
    <recommendedName>
        <fullName evidence="3">Zn(2)-C6 fungal-type domain-containing protein</fullName>
    </recommendedName>
</protein>
<proteinExistence type="predicted"/>
<comment type="caution">
    <text evidence="4">The sequence shown here is derived from an EMBL/GenBank/DDBJ whole genome shotgun (WGS) entry which is preliminary data.</text>
</comment>
<sequence>MDTHAAVQQQHHHHHHQHQHHHQHHQQQQHNHQSQPEESTPCSSRSSTPPKRLRLACDSCHSAKIRCSGGQPCKKCQNSYVPPAYTINYMRNSTEAENKMTKTKKNKRWRTVVGGHMKDVF</sequence>
<dbReference type="Pfam" id="PF00172">
    <property type="entry name" value="Zn_clus"/>
    <property type="match status" value="1"/>
</dbReference>
<organism evidence="4 5">
    <name type="scientific">Stachybotrys elegans</name>
    <dbReference type="NCBI Taxonomy" id="80388"/>
    <lineage>
        <taxon>Eukaryota</taxon>
        <taxon>Fungi</taxon>
        <taxon>Dikarya</taxon>
        <taxon>Ascomycota</taxon>
        <taxon>Pezizomycotina</taxon>
        <taxon>Sordariomycetes</taxon>
        <taxon>Hypocreomycetidae</taxon>
        <taxon>Hypocreales</taxon>
        <taxon>Stachybotryaceae</taxon>
        <taxon>Stachybotrys</taxon>
    </lineage>
</organism>
<dbReference type="Proteomes" id="UP000813444">
    <property type="component" value="Unassembled WGS sequence"/>
</dbReference>
<keyword evidence="1" id="KW-0539">Nucleus</keyword>
<reference evidence="4" key="1">
    <citation type="journal article" date="2021" name="Nat. Commun.">
        <title>Genetic determinants of endophytism in the Arabidopsis root mycobiome.</title>
        <authorList>
            <person name="Mesny F."/>
            <person name="Miyauchi S."/>
            <person name="Thiergart T."/>
            <person name="Pickel B."/>
            <person name="Atanasova L."/>
            <person name="Karlsson M."/>
            <person name="Huettel B."/>
            <person name="Barry K.W."/>
            <person name="Haridas S."/>
            <person name="Chen C."/>
            <person name="Bauer D."/>
            <person name="Andreopoulos W."/>
            <person name="Pangilinan J."/>
            <person name="LaButti K."/>
            <person name="Riley R."/>
            <person name="Lipzen A."/>
            <person name="Clum A."/>
            <person name="Drula E."/>
            <person name="Henrissat B."/>
            <person name="Kohler A."/>
            <person name="Grigoriev I.V."/>
            <person name="Martin F.M."/>
            <person name="Hacquard S."/>
        </authorList>
    </citation>
    <scope>NUCLEOTIDE SEQUENCE</scope>
    <source>
        <strain evidence="4">MPI-CAGE-CH-0235</strain>
    </source>
</reference>
<dbReference type="EMBL" id="JAGPNK010000017">
    <property type="protein sequence ID" value="KAH7305899.1"/>
    <property type="molecule type" value="Genomic_DNA"/>
</dbReference>
<dbReference type="GO" id="GO:0008270">
    <property type="term" value="F:zinc ion binding"/>
    <property type="evidence" value="ECO:0007669"/>
    <property type="project" value="InterPro"/>
</dbReference>
<dbReference type="AlphaFoldDB" id="A0A8K0WKR7"/>
<keyword evidence="5" id="KW-1185">Reference proteome</keyword>
<dbReference type="InterPro" id="IPR036864">
    <property type="entry name" value="Zn2-C6_fun-type_DNA-bd_sf"/>
</dbReference>
<feature type="compositionally biased region" description="Basic residues" evidence="2">
    <location>
        <begin position="10"/>
        <end position="27"/>
    </location>
</feature>
<feature type="compositionally biased region" description="Low complexity" evidence="2">
    <location>
        <begin position="28"/>
        <end position="50"/>
    </location>
</feature>
<dbReference type="OrthoDB" id="2328572at2759"/>
<dbReference type="SUPFAM" id="SSF57701">
    <property type="entry name" value="Zn2/Cys6 DNA-binding domain"/>
    <property type="match status" value="1"/>
</dbReference>
<evidence type="ECO:0000259" key="3">
    <source>
        <dbReference type="SMART" id="SM00066"/>
    </source>
</evidence>
<dbReference type="SMART" id="SM00066">
    <property type="entry name" value="GAL4"/>
    <property type="match status" value="1"/>
</dbReference>
<feature type="region of interest" description="Disordered" evidence="2">
    <location>
        <begin position="1"/>
        <end position="52"/>
    </location>
</feature>
<evidence type="ECO:0000256" key="2">
    <source>
        <dbReference type="SAM" id="MobiDB-lite"/>
    </source>
</evidence>
<dbReference type="GO" id="GO:0000981">
    <property type="term" value="F:DNA-binding transcription factor activity, RNA polymerase II-specific"/>
    <property type="evidence" value="ECO:0007669"/>
    <property type="project" value="InterPro"/>
</dbReference>
<dbReference type="InterPro" id="IPR001138">
    <property type="entry name" value="Zn2Cys6_DnaBD"/>
</dbReference>
<dbReference type="Gene3D" id="4.10.240.10">
    <property type="entry name" value="Zn(2)-C6 fungal-type DNA-binding domain"/>
    <property type="match status" value="1"/>
</dbReference>